<dbReference type="PROSITE" id="PS50011">
    <property type="entry name" value="PROTEIN_KINASE_DOM"/>
    <property type="match status" value="1"/>
</dbReference>
<dbReference type="GO" id="GO:0004672">
    <property type="term" value="F:protein kinase activity"/>
    <property type="evidence" value="ECO:0007669"/>
    <property type="project" value="InterPro"/>
</dbReference>
<dbReference type="RefSeq" id="WP_058388699.1">
    <property type="nucleotide sequence ID" value="NZ_CAAAHR010000048.1"/>
</dbReference>
<proteinExistence type="predicted"/>
<dbReference type="GO" id="GO:0005524">
    <property type="term" value="F:ATP binding"/>
    <property type="evidence" value="ECO:0007669"/>
    <property type="project" value="InterPro"/>
</dbReference>
<dbReference type="PANTHER" id="PTHR44167">
    <property type="entry name" value="OVARIAN-SPECIFIC SERINE/THREONINE-PROTEIN KINASE LOK-RELATED"/>
    <property type="match status" value="1"/>
</dbReference>
<dbReference type="InterPro" id="IPR000719">
    <property type="entry name" value="Prot_kinase_dom"/>
</dbReference>
<gene>
    <name evidence="2" type="ORF">A6J39_006790</name>
</gene>
<comment type="caution">
    <text evidence="2">The sequence shown here is derived from an EMBL/GenBank/DDBJ whole genome shotgun (WGS) entry which is preliminary data.</text>
</comment>
<dbReference type="InterPro" id="IPR011009">
    <property type="entry name" value="Kinase-like_dom_sf"/>
</dbReference>
<dbReference type="PANTHER" id="PTHR44167:SF24">
    <property type="entry name" value="SERINE_THREONINE-PROTEIN KINASE CHK2"/>
    <property type="match status" value="1"/>
</dbReference>
<accession>A0AAX0WR95</accession>
<dbReference type="SMART" id="SM00220">
    <property type="entry name" value="S_TKc"/>
    <property type="match status" value="1"/>
</dbReference>
<dbReference type="Gene3D" id="1.10.510.10">
    <property type="entry name" value="Transferase(Phosphotransferase) domain 1"/>
    <property type="match status" value="1"/>
</dbReference>
<dbReference type="GeneID" id="98066730"/>
<feature type="domain" description="Protein kinase" evidence="1">
    <location>
        <begin position="179"/>
        <end position="478"/>
    </location>
</feature>
<evidence type="ECO:0000259" key="1">
    <source>
        <dbReference type="PROSITE" id="PS50011"/>
    </source>
</evidence>
<dbReference type="EMBL" id="NBTX02000004">
    <property type="protein sequence ID" value="PNL60941.1"/>
    <property type="molecule type" value="Genomic_DNA"/>
</dbReference>
<keyword evidence="3" id="KW-1185">Reference proteome</keyword>
<dbReference type="Proteomes" id="UP000192511">
    <property type="component" value="Unassembled WGS sequence"/>
</dbReference>
<evidence type="ECO:0000313" key="3">
    <source>
        <dbReference type="Proteomes" id="UP000192511"/>
    </source>
</evidence>
<reference evidence="2" key="1">
    <citation type="submission" date="2017-12" db="EMBL/GenBank/DDBJ databases">
        <title>FDA dAtabase for Regulatory Grade micrObial Sequences (FDA-ARGOS): Supporting development and validation of Infectious Disease Dx tests.</title>
        <authorList>
            <person name="Kerrigan L."/>
            <person name="Tallon L.J."/>
            <person name="Sadzewicz L."/>
            <person name="Sengamalay N."/>
            <person name="Ott S."/>
            <person name="Godinez A."/>
            <person name="Nagaraj S."/>
            <person name="Vavikolanu K."/>
            <person name="Vyas G."/>
            <person name="Nadendla S."/>
            <person name="Aluvathingal J."/>
            <person name="Sichtig H."/>
        </authorList>
    </citation>
    <scope>NUCLEOTIDE SEQUENCE [LARGE SCALE GENOMIC DNA]</scope>
    <source>
        <strain evidence="2">FDAARGOS_200</strain>
    </source>
</reference>
<name>A0AAX0WR95_9GAMM</name>
<sequence>MNILALKKLLNLLDADALKSTADHIAIGKIKDYLKELNDEDEIEAAYLFQIVQFISFDDQSTLFAVIKKELGHHFLFDLCDILYANDCLEEPIFKYAYNNMAAFESNEADSRRVEFKRTLVNLANAKLLNEHSFKAAFARITEKSPPVEVLTIQKESRKDTKEARTHIKSIDGKYNFFMGADKQSVKGGFSVVKKGYDTMTTNEASYGIKKITGSVRRENDDGHRDAAREVKCNRLLMRDADYYATPDSSISRSHFYRVITPWQEGKDLRKYTPLELKQATYEDKFQCLSQALEELNTLHQHNRIHGDLKPANFILNLNAKTLKIIDFGGSIKFGSGKKPAHTRFYGDPHKDAAHFYSDVYSMAGIAKILFPELYFYVNQYSKTFLPGEFATFTLVKKDHLSVIEKAIIQLIDAMQHPDTSLRCTSADAAGYCKKILENLSELDENMLREITESTIARTNTTVEDILREARINQYSFK</sequence>
<protein>
    <recommendedName>
        <fullName evidence="1">Protein kinase domain-containing protein</fullName>
    </recommendedName>
</protein>
<organism evidence="2 3">
    <name type="scientific">Legionella anisa</name>
    <dbReference type="NCBI Taxonomy" id="28082"/>
    <lineage>
        <taxon>Bacteria</taxon>
        <taxon>Pseudomonadati</taxon>
        <taxon>Pseudomonadota</taxon>
        <taxon>Gammaproteobacteria</taxon>
        <taxon>Legionellales</taxon>
        <taxon>Legionellaceae</taxon>
        <taxon>Legionella</taxon>
    </lineage>
</organism>
<dbReference type="SUPFAM" id="SSF56112">
    <property type="entry name" value="Protein kinase-like (PK-like)"/>
    <property type="match status" value="1"/>
</dbReference>
<dbReference type="Pfam" id="PF00069">
    <property type="entry name" value="Pkinase"/>
    <property type="match status" value="1"/>
</dbReference>
<evidence type="ECO:0000313" key="2">
    <source>
        <dbReference type="EMBL" id="PNL60941.1"/>
    </source>
</evidence>
<dbReference type="AlphaFoldDB" id="A0AAX0WR95"/>